<name>A0A166BZJ2_9EURY</name>
<dbReference type="Proteomes" id="UP000077245">
    <property type="component" value="Unassembled WGS sequence"/>
</dbReference>
<dbReference type="Pfam" id="PF09820">
    <property type="entry name" value="AAA-ATPase_like"/>
    <property type="match status" value="1"/>
</dbReference>
<accession>A0A166BZJ2</accession>
<dbReference type="PANTHER" id="PTHR34825">
    <property type="entry name" value="CONSERVED PROTEIN, WITH A WEAK D-GALACTARATE DEHYDRATASE/ALTRONATE HYDROLASE DOMAIN"/>
    <property type="match status" value="1"/>
</dbReference>
<dbReference type="OrthoDB" id="74831at2157"/>
<proteinExistence type="predicted"/>
<reference evidence="2 3" key="1">
    <citation type="submission" date="2016-04" db="EMBL/GenBank/DDBJ databases">
        <title>Genome sequence of Methanobrevibacter curvatus DSM 11111.</title>
        <authorList>
            <person name="Poehlein A."/>
            <person name="Seedorf H."/>
            <person name="Daniel R."/>
        </authorList>
    </citation>
    <scope>NUCLEOTIDE SEQUENCE [LARGE SCALE GENOMIC DNA]</scope>
    <source>
        <strain evidence="2 3">DSM 11111</strain>
    </source>
</reference>
<evidence type="ECO:0000259" key="1">
    <source>
        <dbReference type="Pfam" id="PF09820"/>
    </source>
</evidence>
<evidence type="ECO:0000313" key="2">
    <source>
        <dbReference type="EMBL" id="KZX10067.1"/>
    </source>
</evidence>
<protein>
    <submittedName>
        <fullName evidence="2">Putative AAA-ATPase</fullName>
    </submittedName>
</protein>
<dbReference type="PANTHER" id="PTHR34825:SF1">
    <property type="entry name" value="AAA-ATPASE-LIKE DOMAIN-CONTAINING PROTEIN"/>
    <property type="match status" value="1"/>
</dbReference>
<evidence type="ECO:0000313" key="3">
    <source>
        <dbReference type="Proteomes" id="UP000077245"/>
    </source>
</evidence>
<feature type="domain" description="AAA-ATPase-like" evidence="1">
    <location>
        <begin position="5"/>
        <end position="88"/>
    </location>
</feature>
<dbReference type="PATRIC" id="fig|49547.3.peg.2048"/>
<dbReference type="STRING" id="49547.MBCUR_19370"/>
<dbReference type="AlphaFoldDB" id="A0A166BZJ2"/>
<organism evidence="2 3">
    <name type="scientific">Methanobrevibacter curvatus</name>
    <dbReference type="NCBI Taxonomy" id="49547"/>
    <lineage>
        <taxon>Archaea</taxon>
        <taxon>Methanobacteriati</taxon>
        <taxon>Methanobacteriota</taxon>
        <taxon>Methanomada group</taxon>
        <taxon>Methanobacteria</taxon>
        <taxon>Methanobacteriales</taxon>
        <taxon>Methanobacteriaceae</taxon>
        <taxon>Methanobrevibacter</taxon>
    </lineage>
</organism>
<sequence>MQKLPVGIQTFSKIREKNYLYVDKTEDIFNLIENGEIYFLSRPRRFGKSLLVSTLEALFSAKKELFKGLYIYDKWDWNKKYPVIKLDF</sequence>
<comment type="caution">
    <text evidence="2">The sequence shown here is derived from an EMBL/GenBank/DDBJ whole genome shotgun (WGS) entry which is preliminary data.</text>
</comment>
<keyword evidence="3" id="KW-1185">Reference proteome</keyword>
<dbReference type="InterPro" id="IPR018631">
    <property type="entry name" value="AAA-ATPase-like_dom"/>
</dbReference>
<dbReference type="EMBL" id="LWMV01000226">
    <property type="protein sequence ID" value="KZX10067.1"/>
    <property type="molecule type" value="Genomic_DNA"/>
</dbReference>
<gene>
    <name evidence="2" type="ORF">MBCUR_19370</name>
</gene>